<accession>A0A821XEC1</accession>
<reference evidence="2" key="1">
    <citation type="submission" date="2021-02" db="EMBL/GenBank/DDBJ databases">
        <authorList>
            <person name="Steward A R."/>
        </authorList>
    </citation>
    <scope>NUCLEOTIDE SEQUENCE</scope>
</reference>
<evidence type="ECO:0000256" key="1">
    <source>
        <dbReference type="SAM" id="Coils"/>
    </source>
</evidence>
<dbReference type="EMBL" id="CAJOBZ010000065">
    <property type="protein sequence ID" value="CAF4937225.1"/>
    <property type="molecule type" value="Genomic_DNA"/>
</dbReference>
<keyword evidence="3" id="KW-1185">Reference proteome</keyword>
<feature type="coiled-coil region" evidence="1">
    <location>
        <begin position="154"/>
        <end position="231"/>
    </location>
</feature>
<proteinExistence type="predicted"/>
<dbReference type="AlphaFoldDB" id="A0A821XEC1"/>
<dbReference type="Proteomes" id="UP000663880">
    <property type="component" value="Unassembled WGS sequence"/>
</dbReference>
<evidence type="ECO:0000313" key="2">
    <source>
        <dbReference type="EMBL" id="CAF4937225.1"/>
    </source>
</evidence>
<evidence type="ECO:0000313" key="3">
    <source>
        <dbReference type="Proteomes" id="UP000663880"/>
    </source>
</evidence>
<protein>
    <submittedName>
        <fullName evidence="2">Uncharacterized protein</fullName>
    </submittedName>
</protein>
<name>A0A821XEC1_9NEOP</name>
<gene>
    <name evidence="2" type="ORF">PMACD_LOCUS14373</name>
</gene>
<sequence length="304" mass="35856">MEENKTEIKKSLDGRLQNILNQFSKCKKIFMNEGEECKNLREINTKLLIELKEARELEKSHRYHLMSSREMIANLQETVSHLVYLKRDVKKIKDELISKDSILDTLEKEKENVSRKHNEVLTELRAAHDKEMKDLAQDNNRRAQQVQIDLETQIAQMTFVAEELRNRIKEIENEHQEKMNAVVLEYEAKLQQQVRLQEGATKEAEASRAHLHAYQRKLEILEEKVKQSQFKEYLAQNIYPPEREGKVEQPYSVETNATYGYNAPELLTTQATYSDNKSETNEKKGPFNIVKKRKLFTDKRFLNM</sequence>
<keyword evidence="1" id="KW-0175">Coiled coil</keyword>
<dbReference type="OrthoDB" id="8192030at2759"/>
<organism evidence="2 3">
    <name type="scientific">Pieris macdunnoughi</name>
    <dbReference type="NCBI Taxonomy" id="345717"/>
    <lineage>
        <taxon>Eukaryota</taxon>
        <taxon>Metazoa</taxon>
        <taxon>Ecdysozoa</taxon>
        <taxon>Arthropoda</taxon>
        <taxon>Hexapoda</taxon>
        <taxon>Insecta</taxon>
        <taxon>Pterygota</taxon>
        <taxon>Neoptera</taxon>
        <taxon>Endopterygota</taxon>
        <taxon>Lepidoptera</taxon>
        <taxon>Glossata</taxon>
        <taxon>Ditrysia</taxon>
        <taxon>Papilionoidea</taxon>
        <taxon>Pieridae</taxon>
        <taxon>Pierinae</taxon>
        <taxon>Pieris</taxon>
    </lineage>
</organism>
<comment type="caution">
    <text evidence="2">The sequence shown here is derived from an EMBL/GenBank/DDBJ whole genome shotgun (WGS) entry which is preliminary data.</text>
</comment>